<evidence type="ECO:0000313" key="5">
    <source>
        <dbReference type="EMBL" id="CUU80858.1"/>
    </source>
</evidence>
<comment type="caution">
    <text evidence="6">The sequence shown here is derived from an EMBL/GenBank/DDBJ whole genome shotgun (WGS) entry which is preliminary data.</text>
</comment>
<dbReference type="InterPro" id="IPR027417">
    <property type="entry name" value="P-loop_NTPase"/>
</dbReference>
<dbReference type="RefSeq" id="WP_059427614.1">
    <property type="nucleotide sequence ID" value="NZ_CP040464.1"/>
</dbReference>
<dbReference type="PROSITE" id="PS00211">
    <property type="entry name" value="ABC_TRANSPORTER_1"/>
    <property type="match status" value="1"/>
</dbReference>
<evidence type="ECO:0000256" key="2">
    <source>
        <dbReference type="ARBA" id="ARBA00022741"/>
    </source>
</evidence>
<dbReference type="InterPro" id="IPR003439">
    <property type="entry name" value="ABC_transporter-like_ATP-bd"/>
</dbReference>
<dbReference type="PROSITE" id="PS50893">
    <property type="entry name" value="ABC_TRANSPORTER_2"/>
    <property type="match status" value="1"/>
</dbReference>
<dbReference type="EMBL" id="FAUW01000003">
    <property type="protein sequence ID" value="CUU80858.1"/>
    <property type="molecule type" value="Genomic_DNA"/>
</dbReference>
<gene>
    <name evidence="6" type="ORF">ERS686654_01341</name>
    <name evidence="5" type="ORF">ERS739220_01161</name>
</gene>
<dbReference type="InterPro" id="IPR017871">
    <property type="entry name" value="ABC_transporter-like_CS"/>
</dbReference>
<dbReference type="GO" id="GO:0016887">
    <property type="term" value="F:ATP hydrolysis activity"/>
    <property type="evidence" value="ECO:0007669"/>
    <property type="project" value="InterPro"/>
</dbReference>
<keyword evidence="2" id="KW-0547">Nucleotide-binding</keyword>
<dbReference type="Pfam" id="PF00005">
    <property type="entry name" value="ABC_tran"/>
    <property type="match status" value="1"/>
</dbReference>
<evidence type="ECO:0000256" key="3">
    <source>
        <dbReference type="ARBA" id="ARBA00022840"/>
    </source>
</evidence>
<keyword evidence="1" id="KW-0813">Transport</keyword>
<dbReference type="SUPFAM" id="SSF52540">
    <property type="entry name" value="P-loop containing nucleoside triphosphate hydrolases"/>
    <property type="match status" value="1"/>
</dbReference>
<keyword evidence="3 6" id="KW-0067">ATP-binding</keyword>
<evidence type="ECO:0000313" key="6">
    <source>
        <dbReference type="EMBL" id="CUU82749.1"/>
    </source>
</evidence>
<feature type="domain" description="ABC transporter" evidence="4">
    <location>
        <begin position="2"/>
        <end position="235"/>
    </location>
</feature>
<reference evidence="7 8" key="1">
    <citation type="submission" date="2015-11" db="EMBL/GenBank/DDBJ databases">
        <authorList>
            <consortium name="Pathogen Informatics"/>
        </authorList>
    </citation>
    <scope>NUCLEOTIDE SEQUENCE [LARGE SCALE GENOMIC DNA]</scope>
    <source>
        <strain evidence="6 7">006A-0059</strain>
        <strain evidence="5 8">006A-0191</strain>
    </source>
</reference>
<name>A0A0S4SXL0_CAMHY</name>
<evidence type="ECO:0000259" key="4">
    <source>
        <dbReference type="PROSITE" id="PS50893"/>
    </source>
</evidence>
<dbReference type="Proteomes" id="UP000052257">
    <property type="component" value="Unassembled WGS sequence"/>
</dbReference>
<evidence type="ECO:0000313" key="7">
    <source>
        <dbReference type="Proteomes" id="UP000052237"/>
    </source>
</evidence>
<dbReference type="Gene3D" id="3.40.50.300">
    <property type="entry name" value="P-loop containing nucleotide triphosphate hydrolases"/>
    <property type="match status" value="1"/>
</dbReference>
<protein>
    <submittedName>
        <fullName evidence="6">Iron chelate ABC transporter ATP-binding protein</fullName>
    </submittedName>
</protein>
<evidence type="ECO:0000256" key="1">
    <source>
        <dbReference type="ARBA" id="ARBA00022448"/>
    </source>
</evidence>
<dbReference type="InterPro" id="IPR050153">
    <property type="entry name" value="Metal_Ion_Import_ABC"/>
</dbReference>
<dbReference type="SMART" id="SM00382">
    <property type="entry name" value="AAA"/>
    <property type="match status" value="1"/>
</dbReference>
<proteinExistence type="predicted"/>
<evidence type="ECO:0000313" key="8">
    <source>
        <dbReference type="Proteomes" id="UP000052257"/>
    </source>
</evidence>
<sequence length="242" mass="27062">MIKLVNLNVKYAKKEVLKQICFEFEGGILNILGENGSGKSSLLKAILGLIKFSGDVLINRANLRSFSSRELASLISYIPQSNFTPFNYSVLDMVLMGRLAYKGLFDNYSKNDRLIAMESLESLGILNLVNDEFLNLSGGQKQLVLIARALASRAKTIIMDEPINGLDFGNQIRLLEMIKMVASSGYDFIITTHHPRHARFIGGRAILIKNGEIFRDTASELLDSSLISKLYGVDYKKYEELL</sequence>
<organism evidence="6 7">
    <name type="scientific">Campylobacter hyointestinalis subsp. hyointestinalis</name>
    <dbReference type="NCBI Taxonomy" id="91352"/>
    <lineage>
        <taxon>Bacteria</taxon>
        <taxon>Pseudomonadati</taxon>
        <taxon>Campylobacterota</taxon>
        <taxon>Epsilonproteobacteria</taxon>
        <taxon>Campylobacterales</taxon>
        <taxon>Campylobacteraceae</taxon>
        <taxon>Campylobacter</taxon>
    </lineage>
</organism>
<dbReference type="PANTHER" id="PTHR42734:SF19">
    <property type="entry name" value="IRON COMPOUNDS ABC TRANSPORTER, ATP-BINDING PROTEIN"/>
    <property type="match status" value="1"/>
</dbReference>
<dbReference type="Proteomes" id="UP000052237">
    <property type="component" value="Unassembled WGS sequence"/>
</dbReference>
<keyword evidence="7" id="KW-1185">Reference proteome</keyword>
<dbReference type="PANTHER" id="PTHR42734">
    <property type="entry name" value="METAL TRANSPORT SYSTEM ATP-BINDING PROTEIN TM_0124-RELATED"/>
    <property type="match status" value="1"/>
</dbReference>
<accession>A0A0S4SXL0</accession>
<dbReference type="InterPro" id="IPR003593">
    <property type="entry name" value="AAA+_ATPase"/>
</dbReference>
<dbReference type="AlphaFoldDB" id="A0A0S4SXL0"/>
<dbReference type="GO" id="GO:0005524">
    <property type="term" value="F:ATP binding"/>
    <property type="evidence" value="ECO:0007669"/>
    <property type="project" value="UniProtKB-KW"/>
</dbReference>
<accession>A0A9W5ARY0</accession>
<dbReference type="EMBL" id="FAVB01000003">
    <property type="protein sequence ID" value="CUU82749.1"/>
    <property type="molecule type" value="Genomic_DNA"/>
</dbReference>